<feature type="region of interest" description="Disordered" evidence="1">
    <location>
        <begin position="1"/>
        <end position="32"/>
    </location>
</feature>
<organism evidence="2 3">
    <name type="scientific">Cryptosporangium aurantiacum</name>
    <dbReference type="NCBI Taxonomy" id="134849"/>
    <lineage>
        <taxon>Bacteria</taxon>
        <taxon>Bacillati</taxon>
        <taxon>Actinomycetota</taxon>
        <taxon>Actinomycetes</taxon>
        <taxon>Cryptosporangiales</taxon>
        <taxon>Cryptosporangiaceae</taxon>
        <taxon>Cryptosporangium</taxon>
    </lineage>
</organism>
<evidence type="ECO:0000313" key="3">
    <source>
        <dbReference type="Proteomes" id="UP000184440"/>
    </source>
</evidence>
<evidence type="ECO:0000256" key="1">
    <source>
        <dbReference type="SAM" id="MobiDB-lite"/>
    </source>
</evidence>
<name>A0A1M7RN67_9ACTN</name>
<evidence type="ECO:0000313" key="2">
    <source>
        <dbReference type="EMBL" id="SHN47522.1"/>
    </source>
</evidence>
<dbReference type="Proteomes" id="UP000184440">
    <property type="component" value="Unassembled WGS sequence"/>
</dbReference>
<keyword evidence="3" id="KW-1185">Reference proteome</keyword>
<dbReference type="STRING" id="134849.SAMN05443668_12480"/>
<gene>
    <name evidence="2" type="ORF">SAMN05443668_12480</name>
</gene>
<sequence length="32" mass="3172">MAITGRTGTTTHSGTVPTTARIGGARTRAEAA</sequence>
<proteinExistence type="predicted"/>
<accession>A0A1M7RN67</accession>
<reference evidence="2 3" key="1">
    <citation type="submission" date="2016-11" db="EMBL/GenBank/DDBJ databases">
        <authorList>
            <person name="Jaros S."/>
            <person name="Januszkiewicz K."/>
            <person name="Wedrychowicz H."/>
        </authorList>
    </citation>
    <scope>NUCLEOTIDE SEQUENCE [LARGE SCALE GENOMIC DNA]</scope>
    <source>
        <strain evidence="2 3">DSM 46144</strain>
    </source>
</reference>
<protein>
    <submittedName>
        <fullName evidence="2">Uncharacterized protein</fullName>
    </submittedName>
</protein>
<feature type="compositionally biased region" description="Low complexity" evidence="1">
    <location>
        <begin position="1"/>
        <end position="19"/>
    </location>
</feature>
<dbReference type="AlphaFoldDB" id="A0A1M7RN67"/>
<dbReference type="EMBL" id="FRCS01000024">
    <property type="protein sequence ID" value="SHN47522.1"/>
    <property type="molecule type" value="Genomic_DNA"/>
</dbReference>